<organism evidence="1 2">
    <name type="scientific">Lactuca saligna</name>
    <name type="common">Willowleaf lettuce</name>
    <dbReference type="NCBI Taxonomy" id="75948"/>
    <lineage>
        <taxon>Eukaryota</taxon>
        <taxon>Viridiplantae</taxon>
        <taxon>Streptophyta</taxon>
        <taxon>Embryophyta</taxon>
        <taxon>Tracheophyta</taxon>
        <taxon>Spermatophyta</taxon>
        <taxon>Magnoliopsida</taxon>
        <taxon>eudicotyledons</taxon>
        <taxon>Gunneridae</taxon>
        <taxon>Pentapetalae</taxon>
        <taxon>asterids</taxon>
        <taxon>campanulids</taxon>
        <taxon>Asterales</taxon>
        <taxon>Asteraceae</taxon>
        <taxon>Cichorioideae</taxon>
        <taxon>Cichorieae</taxon>
        <taxon>Lactucinae</taxon>
        <taxon>Lactuca</taxon>
    </lineage>
</organism>
<dbReference type="EMBL" id="OX465086">
    <property type="protein sequence ID" value="CAI9263874.1"/>
    <property type="molecule type" value="Genomic_DNA"/>
</dbReference>
<dbReference type="PANTHER" id="PTHR46371">
    <property type="entry name" value="OS04G0464100 PROTEIN"/>
    <property type="match status" value="1"/>
</dbReference>
<proteinExistence type="predicted"/>
<dbReference type="Proteomes" id="UP001177003">
    <property type="component" value="Chromosome 0"/>
</dbReference>
<dbReference type="InterPro" id="IPR044296">
    <property type="entry name" value="HIPP46"/>
</dbReference>
<dbReference type="Gene3D" id="3.30.70.100">
    <property type="match status" value="2"/>
</dbReference>
<accession>A0AA35V8C1</accession>
<reference evidence="1" key="1">
    <citation type="submission" date="2023-04" db="EMBL/GenBank/DDBJ databases">
        <authorList>
            <person name="Vijverberg K."/>
            <person name="Xiong W."/>
            <person name="Schranz E."/>
        </authorList>
    </citation>
    <scope>NUCLEOTIDE SEQUENCE</scope>
</reference>
<protein>
    <recommendedName>
        <fullName evidence="3">HMA domain-containing protein</fullName>
    </recommendedName>
</protein>
<name>A0AA35V8C1_LACSI</name>
<dbReference type="AlphaFoldDB" id="A0AA35V8C1"/>
<evidence type="ECO:0000313" key="1">
    <source>
        <dbReference type="EMBL" id="CAI9263874.1"/>
    </source>
</evidence>
<evidence type="ECO:0008006" key="3">
    <source>
        <dbReference type="Google" id="ProtNLM"/>
    </source>
</evidence>
<evidence type="ECO:0000313" key="2">
    <source>
        <dbReference type="Proteomes" id="UP001177003"/>
    </source>
</evidence>
<gene>
    <name evidence="1" type="ORF">LSALG_LOCUS4549</name>
</gene>
<sequence>MDDFIYIRHFNYLLFVVSCLSKDKVGAREAKKNTYTLQITIEFTEMSKKKIVVKVSICCEKQTRKALKIAVGVSGVDSASFIGSDKDQIAVIGEGIDSVKLTTLLRKGVGHTELVSVGPAEEKKEDKESKPNEVTFQFHPYQYYYPKQIHSLQAKFTEMAKQKIVVKVTMNTEKKIRKALKIAVSLSDKTQIAVTGEDVDSVELTTLLRKGVGYTELLSVGPVEEKKPAAAKESNPAVASLNVNPYQYYYGSYGMPYYVYEI</sequence>
<keyword evidence="2" id="KW-1185">Reference proteome</keyword>